<evidence type="ECO:0000259" key="1">
    <source>
        <dbReference type="Pfam" id="PF01909"/>
    </source>
</evidence>
<organism evidence="2 3">
    <name type="scientific">Pseudomonas orientalis</name>
    <dbReference type="NCBI Taxonomy" id="76758"/>
    <lineage>
        <taxon>Bacteria</taxon>
        <taxon>Pseudomonadati</taxon>
        <taxon>Pseudomonadota</taxon>
        <taxon>Gammaproteobacteria</taxon>
        <taxon>Pseudomonadales</taxon>
        <taxon>Pseudomonadaceae</taxon>
        <taxon>Pseudomonas</taxon>
    </lineage>
</organism>
<keyword evidence="2" id="KW-0808">Transferase</keyword>
<dbReference type="AlphaFoldDB" id="A0A1H2E4A2"/>
<dbReference type="Proteomes" id="UP000183653">
    <property type="component" value="Chromosome I"/>
</dbReference>
<gene>
    <name evidence="2" type="ORF">SAMN04490197_0611</name>
</gene>
<dbReference type="InterPro" id="IPR002934">
    <property type="entry name" value="Polymerase_NTP_transf_dom"/>
</dbReference>
<evidence type="ECO:0000313" key="3">
    <source>
        <dbReference type="Proteomes" id="UP000183653"/>
    </source>
</evidence>
<name>A0A1H2E4A2_9PSED</name>
<keyword evidence="3" id="KW-1185">Reference proteome</keyword>
<dbReference type="Gene3D" id="3.30.460.10">
    <property type="entry name" value="Beta Polymerase, domain 2"/>
    <property type="match status" value="1"/>
</dbReference>
<feature type="domain" description="Polymerase nucleotidyl transferase" evidence="1">
    <location>
        <begin position="38"/>
        <end position="88"/>
    </location>
</feature>
<dbReference type="CDD" id="cd05403">
    <property type="entry name" value="NT_KNTase_like"/>
    <property type="match status" value="1"/>
</dbReference>
<reference evidence="2 3" key="1">
    <citation type="submission" date="2016-10" db="EMBL/GenBank/DDBJ databases">
        <authorList>
            <person name="Varghese N."/>
            <person name="Submissions S."/>
        </authorList>
    </citation>
    <scope>NUCLEOTIDE SEQUENCE [LARGE SCALE GENOMIC DNA]</scope>
    <source>
        <strain evidence="2 3">BS2775</strain>
    </source>
</reference>
<dbReference type="EMBL" id="LT629782">
    <property type="protein sequence ID" value="SDT89890.1"/>
    <property type="molecule type" value="Genomic_DNA"/>
</dbReference>
<sequence length="258" mass="29027">MSAECPIGVDAKGYIVSVGAAPVQPEFEPLLKDVLATLSQPVYGLEGIYLYGSVARGDASAEASDLDLTLVLRDPPQPAVLEQLELARLALEQRHSCVTKIDLDIGHRAQVLAPEHHNRWGFWLKHHCRCVWGDDLGLRFEPFRPSRDIALALNGDFAQVLSRYRADIMQAANTPQRLLLQREAARKLIRSTHTLRSPDALMWPRTLEEHVAMFTQRYPGRVAQIAYFLFEARNPSAECAAFLQRLDAFVEWMASQPE</sequence>
<dbReference type="RefSeq" id="WP_057722222.1">
    <property type="nucleotide sequence ID" value="NZ_JYLM01000002.1"/>
</dbReference>
<accession>A0A1H2E4A2</accession>
<dbReference type="SUPFAM" id="SSF81301">
    <property type="entry name" value="Nucleotidyltransferase"/>
    <property type="match status" value="1"/>
</dbReference>
<proteinExistence type="predicted"/>
<dbReference type="GO" id="GO:0016779">
    <property type="term" value="F:nucleotidyltransferase activity"/>
    <property type="evidence" value="ECO:0007669"/>
    <property type="project" value="InterPro"/>
</dbReference>
<dbReference type="Pfam" id="PF01909">
    <property type="entry name" value="NTP_transf_2"/>
    <property type="match status" value="1"/>
</dbReference>
<evidence type="ECO:0000313" key="2">
    <source>
        <dbReference type="EMBL" id="SDT89890.1"/>
    </source>
</evidence>
<protein>
    <submittedName>
        <fullName evidence="2">Nucleotidyltransferase domain-containing protein</fullName>
    </submittedName>
</protein>
<dbReference type="InterPro" id="IPR043519">
    <property type="entry name" value="NT_sf"/>
</dbReference>
<dbReference type="OrthoDB" id="3422944at2"/>